<gene>
    <name evidence="1" type="ORF">H8B21_09800</name>
</gene>
<keyword evidence="2" id="KW-1185">Reference proteome</keyword>
<evidence type="ECO:0000313" key="1">
    <source>
        <dbReference type="EMBL" id="MBD1421860.1"/>
    </source>
</evidence>
<evidence type="ECO:0000313" key="2">
    <source>
        <dbReference type="Proteomes" id="UP000651112"/>
    </source>
</evidence>
<dbReference type="EMBL" id="JACNYL010000002">
    <property type="protein sequence ID" value="MBD1421860.1"/>
    <property type="molecule type" value="Genomic_DNA"/>
</dbReference>
<sequence length="45" mass="5236">MKILKVWLRKAITGRRAQVALPTMVAFWDVEAASKKEPKCFFRTI</sequence>
<accession>A0ABR7XRQ6</accession>
<reference evidence="1 2" key="1">
    <citation type="submission" date="2020-08" db="EMBL/GenBank/DDBJ databases">
        <title>Sphingobacterium sp. DN00404 isolated from aquaculture water.</title>
        <authorList>
            <person name="Zhang M."/>
        </authorList>
    </citation>
    <scope>NUCLEOTIDE SEQUENCE [LARGE SCALE GENOMIC DNA]</scope>
    <source>
        <strain evidence="1 2">KCTC 42746</strain>
    </source>
</reference>
<organism evidence="1 2">
    <name type="scientific">Sphingobacterium chuzhouense</name>
    <dbReference type="NCBI Taxonomy" id="1742264"/>
    <lineage>
        <taxon>Bacteria</taxon>
        <taxon>Pseudomonadati</taxon>
        <taxon>Bacteroidota</taxon>
        <taxon>Sphingobacteriia</taxon>
        <taxon>Sphingobacteriales</taxon>
        <taxon>Sphingobacteriaceae</taxon>
        <taxon>Sphingobacterium</taxon>
    </lineage>
</organism>
<protein>
    <submittedName>
        <fullName evidence="1">Uncharacterized protein</fullName>
    </submittedName>
</protein>
<dbReference type="Proteomes" id="UP000651112">
    <property type="component" value="Unassembled WGS sequence"/>
</dbReference>
<dbReference type="RefSeq" id="WP_190313566.1">
    <property type="nucleotide sequence ID" value="NZ_JACNYL010000002.1"/>
</dbReference>
<name>A0ABR7XRQ6_9SPHI</name>
<comment type="caution">
    <text evidence="1">The sequence shown here is derived from an EMBL/GenBank/DDBJ whole genome shotgun (WGS) entry which is preliminary data.</text>
</comment>
<proteinExistence type="predicted"/>